<evidence type="ECO:0000256" key="2">
    <source>
        <dbReference type="SAM" id="MobiDB-lite"/>
    </source>
</evidence>
<organism evidence="3 4">
    <name type="scientific">Hondaea fermentalgiana</name>
    <dbReference type="NCBI Taxonomy" id="2315210"/>
    <lineage>
        <taxon>Eukaryota</taxon>
        <taxon>Sar</taxon>
        <taxon>Stramenopiles</taxon>
        <taxon>Bigyra</taxon>
        <taxon>Labyrinthulomycetes</taxon>
        <taxon>Thraustochytrida</taxon>
        <taxon>Thraustochytriidae</taxon>
        <taxon>Hondaea</taxon>
    </lineage>
</organism>
<sequence length="283" mass="32228">MPETQNPPPEHVRKMTELLTAELNQMRAQLKAATEHKAQLEEERKAYEDNLAREREKYEKDISQESEKYASLQQQAELYKSQVAEMNAAKREKYQELINNNVKPFFETVQKSVPDKQVAASLQAYNDRLNETLNNEIIGKDDDMQMHAICAMASAHMSQSSKLEELFSSNAEWEKKMAEKEAEYKKMNEEITSKSAEKDKALEALQKELEAIRGKLTEQSGKISDVESHFESEEKQAMPEVTATASSASSGYSSLFDTSVLSGDWRNMCRADTQEFISSTSRD</sequence>
<dbReference type="InParanoid" id="A0A2R5GCB8"/>
<dbReference type="EMBL" id="BEYU01000045">
    <property type="protein sequence ID" value="GBG28627.1"/>
    <property type="molecule type" value="Genomic_DNA"/>
</dbReference>
<evidence type="ECO:0000313" key="3">
    <source>
        <dbReference type="EMBL" id="GBG28627.1"/>
    </source>
</evidence>
<feature type="coiled-coil region" evidence="1">
    <location>
        <begin position="16"/>
        <end position="92"/>
    </location>
</feature>
<protein>
    <submittedName>
        <fullName evidence="3">Uncharacterized protein</fullName>
    </submittedName>
</protein>
<dbReference type="Proteomes" id="UP000241890">
    <property type="component" value="Unassembled WGS sequence"/>
</dbReference>
<proteinExistence type="predicted"/>
<gene>
    <name evidence="3" type="ORF">FCC1311_048482</name>
</gene>
<feature type="compositionally biased region" description="Basic and acidic residues" evidence="2">
    <location>
        <begin position="224"/>
        <end position="237"/>
    </location>
</feature>
<comment type="caution">
    <text evidence="3">The sequence shown here is derived from an EMBL/GenBank/DDBJ whole genome shotgun (WGS) entry which is preliminary data.</text>
</comment>
<keyword evidence="4" id="KW-1185">Reference proteome</keyword>
<name>A0A2R5GCB8_9STRA</name>
<dbReference type="AlphaFoldDB" id="A0A2R5GCB8"/>
<evidence type="ECO:0000256" key="1">
    <source>
        <dbReference type="SAM" id="Coils"/>
    </source>
</evidence>
<reference evidence="3 4" key="1">
    <citation type="submission" date="2017-12" db="EMBL/GenBank/DDBJ databases">
        <title>Sequencing, de novo assembly and annotation of complete genome of a new Thraustochytrid species, strain FCC1311.</title>
        <authorList>
            <person name="Sedici K."/>
            <person name="Godart F."/>
            <person name="Aiese Cigliano R."/>
            <person name="Sanseverino W."/>
            <person name="Barakat M."/>
            <person name="Ortet P."/>
            <person name="Marechal E."/>
            <person name="Cagnac O."/>
            <person name="Amato A."/>
        </authorList>
    </citation>
    <scope>NUCLEOTIDE SEQUENCE [LARGE SCALE GENOMIC DNA]</scope>
</reference>
<keyword evidence="1" id="KW-0175">Coiled coil</keyword>
<feature type="region of interest" description="Disordered" evidence="2">
    <location>
        <begin position="216"/>
        <end position="254"/>
    </location>
</feature>
<feature type="compositionally biased region" description="Low complexity" evidence="2">
    <location>
        <begin position="242"/>
        <end position="254"/>
    </location>
</feature>
<accession>A0A2R5GCB8</accession>
<evidence type="ECO:0000313" key="4">
    <source>
        <dbReference type="Proteomes" id="UP000241890"/>
    </source>
</evidence>